<gene>
    <name evidence="2" type="ORF">ODALV1_LOCUS7967</name>
</gene>
<comment type="caution">
    <text evidence="2">The sequence shown here is derived from an EMBL/GenBank/DDBJ whole genome shotgun (WGS) entry which is preliminary data.</text>
</comment>
<evidence type="ECO:0000256" key="1">
    <source>
        <dbReference type="SAM" id="MobiDB-lite"/>
    </source>
</evidence>
<organism evidence="2 3">
    <name type="scientific">Orchesella dallaii</name>
    <dbReference type="NCBI Taxonomy" id="48710"/>
    <lineage>
        <taxon>Eukaryota</taxon>
        <taxon>Metazoa</taxon>
        <taxon>Ecdysozoa</taxon>
        <taxon>Arthropoda</taxon>
        <taxon>Hexapoda</taxon>
        <taxon>Collembola</taxon>
        <taxon>Entomobryomorpha</taxon>
        <taxon>Entomobryoidea</taxon>
        <taxon>Orchesellidae</taxon>
        <taxon>Orchesellinae</taxon>
        <taxon>Orchesella</taxon>
    </lineage>
</organism>
<feature type="compositionally biased region" description="Basic and acidic residues" evidence="1">
    <location>
        <begin position="38"/>
        <end position="47"/>
    </location>
</feature>
<dbReference type="EMBL" id="CAXLJM020000024">
    <property type="protein sequence ID" value="CAL8091566.1"/>
    <property type="molecule type" value="Genomic_DNA"/>
</dbReference>
<evidence type="ECO:0000313" key="2">
    <source>
        <dbReference type="EMBL" id="CAL8091566.1"/>
    </source>
</evidence>
<sequence length="152" mass="15765">MDGGSTGAGAVEDQQQQQQQKPGLKLTSRLSALYDNLLNKKKDKPAPVDEESATATKEPTQESSSPTKPVLPAGEASSEPPTSDKKPEDIVYAELDLARSGGGNGPNPEIVVRGSDDKTEYAEIVGVVAAGQIDEKKSPSASNKSGGSATEK</sequence>
<dbReference type="Proteomes" id="UP001642540">
    <property type="component" value="Unassembled WGS sequence"/>
</dbReference>
<name>A0ABP1Q716_9HEXA</name>
<evidence type="ECO:0000313" key="3">
    <source>
        <dbReference type="Proteomes" id="UP001642540"/>
    </source>
</evidence>
<protein>
    <submittedName>
        <fullName evidence="2">Uncharacterized protein</fullName>
    </submittedName>
</protein>
<accession>A0ABP1Q716</accession>
<keyword evidence="3" id="KW-1185">Reference proteome</keyword>
<feature type="compositionally biased region" description="Polar residues" evidence="1">
    <location>
        <begin position="53"/>
        <end position="67"/>
    </location>
</feature>
<feature type="compositionally biased region" description="Polar residues" evidence="1">
    <location>
        <begin position="139"/>
        <end position="152"/>
    </location>
</feature>
<reference evidence="2 3" key="1">
    <citation type="submission" date="2024-08" db="EMBL/GenBank/DDBJ databases">
        <authorList>
            <person name="Cucini C."/>
            <person name="Frati F."/>
        </authorList>
    </citation>
    <scope>NUCLEOTIDE SEQUENCE [LARGE SCALE GENOMIC DNA]</scope>
</reference>
<feature type="region of interest" description="Disordered" evidence="1">
    <location>
        <begin position="1"/>
        <end position="152"/>
    </location>
</feature>
<proteinExistence type="predicted"/>